<keyword evidence="3 4" id="KW-0574">Periplasm</keyword>
<comment type="similarity">
    <text evidence="4">Belongs to the FlgA family.</text>
</comment>
<organism evidence="6 7">
    <name type="scientific">Neorhizobium lilium</name>
    <dbReference type="NCBI Taxonomy" id="2503024"/>
    <lineage>
        <taxon>Bacteria</taxon>
        <taxon>Pseudomonadati</taxon>
        <taxon>Pseudomonadota</taxon>
        <taxon>Alphaproteobacteria</taxon>
        <taxon>Hyphomicrobiales</taxon>
        <taxon>Rhizobiaceae</taxon>
        <taxon>Rhizobium/Agrobacterium group</taxon>
        <taxon>Neorhizobium</taxon>
    </lineage>
</organism>
<evidence type="ECO:0000313" key="7">
    <source>
        <dbReference type="Proteomes" id="UP000287687"/>
    </source>
</evidence>
<comment type="subcellular location">
    <subcellularLocation>
        <location evidence="1 4">Periplasm</location>
    </subcellularLocation>
</comment>
<feature type="chain" id="PRO_5018820095" description="Flagella basal body P-ring formation protein FlgA" evidence="4">
    <location>
        <begin position="27"/>
        <end position="157"/>
    </location>
</feature>
<dbReference type="GO" id="GO:0044780">
    <property type="term" value="P:bacterial-type flagellum assembly"/>
    <property type="evidence" value="ECO:0007669"/>
    <property type="project" value="InterPro"/>
</dbReference>
<dbReference type="Gene3D" id="2.30.30.760">
    <property type="match status" value="1"/>
</dbReference>
<dbReference type="InterPro" id="IPR039246">
    <property type="entry name" value="Flagellar_FlgA"/>
</dbReference>
<dbReference type="InterPro" id="IPR017585">
    <property type="entry name" value="SAF_FlgA"/>
</dbReference>
<accession>A0A444LFN8</accession>
<dbReference type="GO" id="GO:0042597">
    <property type="term" value="C:periplasmic space"/>
    <property type="evidence" value="ECO:0007669"/>
    <property type="project" value="UniProtKB-SubCell"/>
</dbReference>
<reference evidence="6 7" key="1">
    <citation type="submission" date="2019-01" db="EMBL/GenBank/DDBJ databases">
        <title>The draft genome of Rhizobium sp. 24NR.</title>
        <authorList>
            <person name="Liu L."/>
            <person name="Liang L."/>
            <person name="Shi S."/>
            <person name="Xu L."/>
            <person name="Wang X."/>
            <person name="Li L."/>
            <person name="Zhang X."/>
        </authorList>
    </citation>
    <scope>NUCLEOTIDE SEQUENCE [LARGE SCALE GENOMIC DNA]</scope>
    <source>
        <strain evidence="6 7">24NR</strain>
    </source>
</reference>
<dbReference type="OrthoDB" id="8448733at2"/>
<evidence type="ECO:0000313" key="6">
    <source>
        <dbReference type="EMBL" id="RWX77008.1"/>
    </source>
</evidence>
<name>A0A444LFN8_9HYPH</name>
<dbReference type="NCBIfam" id="TIGR03170">
    <property type="entry name" value="flgA_cterm"/>
    <property type="match status" value="1"/>
</dbReference>
<dbReference type="Gene3D" id="3.90.1210.10">
    <property type="entry name" value="Antifreeze-like/N-acetylneuraminic acid synthase C-terminal domain"/>
    <property type="match status" value="1"/>
</dbReference>
<dbReference type="InterPro" id="IPR013974">
    <property type="entry name" value="SAF"/>
</dbReference>
<comment type="caution">
    <text evidence="6">The sequence shown here is derived from an EMBL/GenBank/DDBJ whole genome shotgun (WGS) entry which is preliminary data.</text>
</comment>
<evidence type="ECO:0000256" key="3">
    <source>
        <dbReference type="ARBA" id="ARBA00022764"/>
    </source>
</evidence>
<dbReference type="CDD" id="cd11614">
    <property type="entry name" value="SAF_CpaB_FlgA_like"/>
    <property type="match status" value="1"/>
</dbReference>
<dbReference type="AlphaFoldDB" id="A0A444LFN8"/>
<sequence>MLCLKNVMKNWLAGALLAALVGPAAAFEQAKYAVVPSVTIYPGDVIGANAVDAVAVTNPNLAPGYASSVDQVVGKVSKRTLIAGRTIQLGALQEPFAVKRGTNVRLTFSSSQMVISARGSSTQDAMVGELIKVRNLDTGVTVTGTVMADGSVEVLQR</sequence>
<evidence type="ECO:0000256" key="2">
    <source>
        <dbReference type="ARBA" id="ARBA00022729"/>
    </source>
</evidence>
<keyword evidence="6" id="KW-0969">Cilium</keyword>
<keyword evidence="6" id="KW-0282">Flagellum</keyword>
<feature type="signal peptide" evidence="4">
    <location>
        <begin position="1"/>
        <end position="26"/>
    </location>
</feature>
<dbReference type="EMBL" id="SBIP01000003">
    <property type="protein sequence ID" value="RWX77008.1"/>
    <property type="molecule type" value="Genomic_DNA"/>
</dbReference>
<feature type="domain" description="SAF" evidence="5">
    <location>
        <begin position="31"/>
        <end position="93"/>
    </location>
</feature>
<comment type="function">
    <text evidence="4">Involved in the assembly process of the P-ring formation. It may associate with FlgF on the rod constituting a structure essential for the P-ring assembly or may act as a modulator protein for the P-ring assembly.</text>
</comment>
<keyword evidence="4" id="KW-1005">Bacterial flagellum biogenesis</keyword>
<dbReference type="Proteomes" id="UP000287687">
    <property type="component" value="Unassembled WGS sequence"/>
</dbReference>
<evidence type="ECO:0000256" key="4">
    <source>
        <dbReference type="RuleBase" id="RU362063"/>
    </source>
</evidence>
<evidence type="ECO:0000256" key="1">
    <source>
        <dbReference type="ARBA" id="ARBA00004418"/>
    </source>
</evidence>
<gene>
    <name evidence="6" type="primary">flgA</name>
    <name evidence="6" type="ORF">EPK99_15210</name>
</gene>
<dbReference type="PANTHER" id="PTHR36307:SF1">
    <property type="entry name" value="FLAGELLA BASAL BODY P-RING FORMATION PROTEIN FLGA"/>
    <property type="match status" value="1"/>
</dbReference>
<proteinExistence type="inferred from homology"/>
<dbReference type="PANTHER" id="PTHR36307">
    <property type="entry name" value="FLAGELLA BASAL BODY P-RING FORMATION PROTEIN FLGA"/>
    <property type="match status" value="1"/>
</dbReference>
<evidence type="ECO:0000259" key="5">
    <source>
        <dbReference type="SMART" id="SM00858"/>
    </source>
</evidence>
<protein>
    <recommendedName>
        <fullName evidence="4">Flagella basal body P-ring formation protein FlgA</fullName>
    </recommendedName>
</protein>
<keyword evidence="6" id="KW-0966">Cell projection</keyword>
<dbReference type="SMART" id="SM00858">
    <property type="entry name" value="SAF"/>
    <property type="match status" value="1"/>
</dbReference>
<keyword evidence="2 4" id="KW-0732">Signal</keyword>
<keyword evidence="7" id="KW-1185">Reference proteome</keyword>
<dbReference type="Pfam" id="PF13144">
    <property type="entry name" value="ChapFlgA"/>
    <property type="match status" value="1"/>
</dbReference>